<dbReference type="PANTHER" id="PTHR30575">
    <property type="entry name" value="PEPTIDASE M20"/>
    <property type="match status" value="1"/>
</dbReference>
<evidence type="ECO:0000259" key="3">
    <source>
        <dbReference type="Pfam" id="PF07687"/>
    </source>
</evidence>
<evidence type="ECO:0000313" key="5">
    <source>
        <dbReference type="Proteomes" id="UP001209540"/>
    </source>
</evidence>
<reference evidence="4" key="2">
    <citation type="submission" date="2023-02" db="EMBL/GenBank/DDBJ databases">
        <authorList>
            <consortium name="DOE Joint Genome Institute"/>
            <person name="Mondo S.J."/>
            <person name="Chang Y."/>
            <person name="Wang Y."/>
            <person name="Ahrendt S."/>
            <person name="Andreopoulos W."/>
            <person name="Barry K."/>
            <person name="Beard J."/>
            <person name="Benny G.L."/>
            <person name="Blankenship S."/>
            <person name="Bonito G."/>
            <person name="Cuomo C."/>
            <person name="Desiro A."/>
            <person name="Gervers K.A."/>
            <person name="Hundley H."/>
            <person name="Kuo A."/>
            <person name="LaButti K."/>
            <person name="Lang B.F."/>
            <person name="Lipzen A."/>
            <person name="O'Donnell K."/>
            <person name="Pangilinan J."/>
            <person name="Reynolds N."/>
            <person name="Sandor L."/>
            <person name="Smith M.W."/>
            <person name="Tsang A."/>
            <person name="Grigoriev I.V."/>
            <person name="Stajich J.E."/>
            <person name="Spatafora J.W."/>
        </authorList>
    </citation>
    <scope>NUCLEOTIDE SEQUENCE</scope>
    <source>
        <strain evidence="4">RSA 2281</strain>
    </source>
</reference>
<dbReference type="Pfam" id="PF01546">
    <property type="entry name" value="Peptidase_M20"/>
    <property type="match status" value="1"/>
</dbReference>
<organism evidence="4 5">
    <name type="scientific">Phascolomyces articulosus</name>
    <dbReference type="NCBI Taxonomy" id="60185"/>
    <lineage>
        <taxon>Eukaryota</taxon>
        <taxon>Fungi</taxon>
        <taxon>Fungi incertae sedis</taxon>
        <taxon>Mucoromycota</taxon>
        <taxon>Mucoromycotina</taxon>
        <taxon>Mucoromycetes</taxon>
        <taxon>Mucorales</taxon>
        <taxon>Lichtheimiaceae</taxon>
        <taxon>Phascolomyces</taxon>
    </lineage>
</organism>
<dbReference type="CDD" id="cd05672">
    <property type="entry name" value="M20_ACY1L2-like"/>
    <property type="match status" value="1"/>
</dbReference>
<dbReference type="AlphaFoldDB" id="A0AAD5KAP9"/>
<accession>A0AAD5KAP9</accession>
<evidence type="ECO:0000313" key="4">
    <source>
        <dbReference type="EMBL" id="KAI9276684.1"/>
    </source>
</evidence>
<evidence type="ECO:0000256" key="1">
    <source>
        <dbReference type="ARBA" id="ARBA00006247"/>
    </source>
</evidence>
<gene>
    <name evidence="4" type="ORF">BDA99DRAFT_493876</name>
</gene>
<dbReference type="PIRSF" id="PIRSF037226">
    <property type="entry name" value="Amidohydrolase_ACY1L2_prd"/>
    <property type="match status" value="1"/>
</dbReference>
<dbReference type="FunFam" id="3.30.70.360:FF:000004">
    <property type="entry name" value="Peptidase M20 domain-containing protein 2"/>
    <property type="match status" value="1"/>
</dbReference>
<dbReference type="SUPFAM" id="SSF55031">
    <property type="entry name" value="Bacterial exopeptidase dimerisation domain"/>
    <property type="match status" value="1"/>
</dbReference>
<comment type="caution">
    <text evidence="4">The sequence shown here is derived from an EMBL/GenBank/DDBJ whole genome shotgun (WGS) entry which is preliminary data.</text>
</comment>
<sequence length="398" mass="44268">MTITDIEQVITQAIDNINDELRDISLKIHDRPELPNHEFEAHALLTDYLEKKGFAVSRTVAGLKTAFLAEYANSSEGRRVGFCSEYDALPGIGHGCGHNLISITGLACAVAMKALLEQNLIQGKVVLFGTPAEEETEGKVVMVNKGEFQKRVDYALMLHPYPYDVNYCNMLALDIAIIEFFGKASHAGMKPWDGINALDAMMESWNRIAMLRQQTLTSNRIHGIILDGGKSPNVIPDYVSGKFVARALKYDQLVELKEKLENCFQAAADATGCKVKITWDKNGEVKDVFMNDTLTDTYIRYMEQENVKFLPREDEEKILTGSTDFGNVTAVLPATHPHFGIGVDVPIHSIDFKNAARTETAHNHAICASRCLAKTAAKVFVTDELYEQMVTDFKKGKQ</sequence>
<dbReference type="Pfam" id="PF07687">
    <property type="entry name" value="M20_dimer"/>
    <property type="match status" value="1"/>
</dbReference>
<reference evidence="4" key="1">
    <citation type="journal article" date="2022" name="IScience">
        <title>Evolution of zygomycete secretomes and the origins of terrestrial fungal ecologies.</title>
        <authorList>
            <person name="Chang Y."/>
            <person name="Wang Y."/>
            <person name="Mondo S."/>
            <person name="Ahrendt S."/>
            <person name="Andreopoulos W."/>
            <person name="Barry K."/>
            <person name="Beard J."/>
            <person name="Benny G.L."/>
            <person name="Blankenship S."/>
            <person name="Bonito G."/>
            <person name="Cuomo C."/>
            <person name="Desiro A."/>
            <person name="Gervers K.A."/>
            <person name="Hundley H."/>
            <person name="Kuo A."/>
            <person name="LaButti K."/>
            <person name="Lang B.F."/>
            <person name="Lipzen A."/>
            <person name="O'Donnell K."/>
            <person name="Pangilinan J."/>
            <person name="Reynolds N."/>
            <person name="Sandor L."/>
            <person name="Smith M.E."/>
            <person name="Tsang A."/>
            <person name="Grigoriev I.V."/>
            <person name="Stajich J.E."/>
            <person name="Spatafora J.W."/>
        </authorList>
    </citation>
    <scope>NUCLEOTIDE SEQUENCE</scope>
    <source>
        <strain evidence="4">RSA 2281</strain>
    </source>
</reference>
<dbReference type="PANTHER" id="PTHR30575:SF0">
    <property type="entry name" value="XAA-ARG DIPEPTIDASE"/>
    <property type="match status" value="1"/>
</dbReference>
<feature type="domain" description="Peptidase M20 dimerisation" evidence="3">
    <location>
        <begin position="178"/>
        <end position="268"/>
    </location>
</feature>
<dbReference type="InterPro" id="IPR052030">
    <property type="entry name" value="Peptidase_M20/M20A_hydrolases"/>
</dbReference>
<dbReference type="EMBL" id="JAIXMP010000002">
    <property type="protein sequence ID" value="KAI9276684.1"/>
    <property type="molecule type" value="Genomic_DNA"/>
</dbReference>
<dbReference type="GO" id="GO:0016805">
    <property type="term" value="F:dipeptidase activity"/>
    <property type="evidence" value="ECO:0007669"/>
    <property type="project" value="InterPro"/>
</dbReference>
<evidence type="ECO:0000256" key="2">
    <source>
        <dbReference type="PIRNR" id="PIRNR037226"/>
    </source>
</evidence>
<dbReference type="InterPro" id="IPR036264">
    <property type="entry name" value="Bact_exopeptidase_dim_dom"/>
</dbReference>
<protein>
    <recommendedName>
        <fullName evidence="2">Peptidase M20 domain-containing protein 2</fullName>
    </recommendedName>
</protein>
<proteinExistence type="inferred from homology"/>
<dbReference type="InterPro" id="IPR011650">
    <property type="entry name" value="Peptidase_M20_dimer"/>
</dbReference>
<dbReference type="InterPro" id="IPR017144">
    <property type="entry name" value="Xaa-Arg_dipeptidase"/>
</dbReference>
<dbReference type="Gene3D" id="3.30.70.360">
    <property type="match status" value="1"/>
</dbReference>
<dbReference type="InterPro" id="IPR002933">
    <property type="entry name" value="Peptidase_M20"/>
</dbReference>
<dbReference type="Gene3D" id="3.40.630.10">
    <property type="entry name" value="Zn peptidases"/>
    <property type="match status" value="1"/>
</dbReference>
<dbReference type="SUPFAM" id="SSF53187">
    <property type="entry name" value="Zn-dependent exopeptidases"/>
    <property type="match status" value="1"/>
</dbReference>
<keyword evidence="5" id="KW-1185">Reference proteome</keyword>
<comment type="similarity">
    <text evidence="1 2">Belongs to the peptidase M20A family.</text>
</comment>
<dbReference type="Proteomes" id="UP001209540">
    <property type="component" value="Unassembled WGS sequence"/>
</dbReference>
<name>A0AAD5KAP9_9FUNG</name>
<dbReference type="NCBIfam" id="TIGR01891">
    <property type="entry name" value="amidohydrolases"/>
    <property type="match status" value="1"/>
</dbReference>
<dbReference type="InterPro" id="IPR017439">
    <property type="entry name" value="Amidohydrolase"/>
</dbReference>